<keyword evidence="3" id="KW-1185">Reference proteome</keyword>
<evidence type="ECO:0000313" key="3">
    <source>
        <dbReference type="Proteomes" id="UP000826271"/>
    </source>
</evidence>
<feature type="chain" id="PRO_5043933281" evidence="1">
    <location>
        <begin position="25"/>
        <end position="113"/>
    </location>
</feature>
<name>A0AAV6WJ58_9LAMI</name>
<keyword evidence="1" id="KW-0732">Signal</keyword>
<proteinExistence type="predicted"/>
<dbReference type="EMBL" id="WHWC01000013">
    <property type="protein sequence ID" value="KAG8370769.1"/>
    <property type="molecule type" value="Genomic_DNA"/>
</dbReference>
<dbReference type="PANTHER" id="PTHR33592:SF10">
    <property type="entry name" value="TRANSMEMBRANE PROTEIN"/>
    <property type="match status" value="1"/>
</dbReference>
<accession>A0AAV6WJ58</accession>
<gene>
    <name evidence="2" type="ORF">BUALT_Bualt13G0017900</name>
</gene>
<evidence type="ECO:0000313" key="2">
    <source>
        <dbReference type="EMBL" id="KAG8370769.1"/>
    </source>
</evidence>
<dbReference type="PANTHER" id="PTHR33592">
    <property type="entry name" value="TRANSMEMBRANE PROTEIN"/>
    <property type="match status" value="1"/>
</dbReference>
<feature type="signal peptide" evidence="1">
    <location>
        <begin position="1"/>
        <end position="24"/>
    </location>
</feature>
<comment type="caution">
    <text evidence="2">The sequence shown here is derived from an EMBL/GenBank/DDBJ whole genome shotgun (WGS) entry which is preliminary data.</text>
</comment>
<organism evidence="2 3">
    <name type="scientific">Buddleja alternifolia</name>
    <dbReference type="NCBI Taxonomy" id="168488"/>
    <lineage>
        <taxon>Eukaryota</taxon>
        <taxon>Viridiplantae</taxon>
        <taxon>Streptophyta</taxon>
        <taxon>Embryophyta</taxon>
        <taxon>Tracheophyta</taxon>
        <taxon>Spermatophyta</taxon>
        <taxon>Magnoliopsida</taxon>
        <taxon>eudicotyledons</taxon>
        <taxon>Gunneridae</taxon>
        <taxon>Pentapetalae</taxon>
        <taxon>asterids</taxon>
        <taxon>lamiids</taxon>
        <taxon>Lamiales</taxon>
        <taxon>Scrophulariaceae</taxon>
        <taxon>Buddlejeae</taxon>
        <taxon>Buddleja</taxon>
    </lineage>
</organism>
<protein>
    <submittedName>
        <fullName evidence="2">Uncharacterized protein</fullName>
    </submittedName>
</protein>
<reference evidence="2" key="1">
    <citation type="submission" date="2019-10" db="EMBL/GenBank/DDBJ databases">
        <authorList>
            <person name="Zhang R."/>
            <person name="Pan Y."/>
            <person name="Wang J."/>
            <person name="Ma R."/>
            <person name="Yu S."/>
        </authorList>
    </citation>
    <scope>NUCLEOTIDE SEQUENCE</scope>
    <source>
        <strain evidence="2">LA-IB0</strain>
        <tissue evidence="2">Leaf</tissue>
    </source>
</reference>
<sequence length="113" mass="12458">MRSLKLTLAIIAVIFLITINQYEATRVLDEEEEQWMKRGQNVLLQSLQRRPVRPPSPNGCTWVPGSGGRPCTATVSQQNFAGHVTASPPPPHAAAFDPYPEQMLQFGVATDSK</sequence>
<dbReference type="Proteomes" id="UP000826271">
    <property type="component" value="Unassembled WGS sequence"/>
</dbReference>
<evidence type="ECO:0000256" key="1">
    <source>
        <dbReference type="SAM" id="SignalP"/>
    </source>
</evidence>
<dbReference type="AlphaFoldDB" id="A0AAV6WJ58"/>